<dbReference type="EMBL" id="AOJD01000002">
    <property type="protein sequence ID" value="ELZ42070.1"/>
    <property type="molecule type" value="Genomic_DNA"/>
</dbReference>
<reference evidence="2 3" key="1">
    <citation type="journal article" date="2014" name="PLoS Genet.">
        <title>Phylogenetically driven sequencing of extremely halophilic archaea reveals strategies for static and dynamic osmo-response.</title>
        <authorList>
            <person name="Becker E.A."/>
            <person name="Seitzer P.M."/>
            <person name="Tritt A."/>
            <person name="Larsen D."/>
            <person name="Krusor M."/>
            <person name="Yao A.I."/>
            <person name="Wu D."/>
            <person name="Madern D."/>
            <person name="Eisen J.A."/>
            <person name="Darling A.E."/>
            <person name="Facciotti M.T."/>
        </authorList>
    </citation>
    <scope>NUCLEOTIDE SEQUENCE [LARGE SCALE GENOMIC DNA]</scope>
    <source>
        <strain evidence="2 3">DSM 14210</strain>
    </source>
</reference>
<dbReference type="Proteomes" id="UP000011523">
    <property type="component" value="Unassembled WGS sequence"/>
</dbReference>
<gene>
    <name evidence="2" type="ORF">C472_00195</name>
</gene>
<dbReference type="RefSeq" id="WP_006627751.1">
    <property type="nucleotide sequence ID" value="NZ_AOJD01000002.1"/>
</dbReference>
<keyword evidence="3" id="KW-1185">Reference proteome</keyword>
<feature type="compositionally biased region" description="Basic and acidic residues" evidence="1">
    <location>
        <begin position="1"/>
        <end position="10"/>
    </location>
</feature>
<dbReference type="Pfam" id="PF13385">
    <property type="entry name" value="Laminin_G_3"/>
    <property type="match status" value="1"/>
</dbReference>
<feature type="region of interest" description="Disordered" evidence="1">
    <location>
        <begin position="286"/>
        <end position="310"/>
    </location>
</feature>
<dbReference type="Gene3D" id="2.60.120.200">
    <property type="match status" value="1"/>
</dbReference>
<evidence type="ECO:0000313" key="3">
    <source>
        <dbReference type="Proteomes" id="UP000011523"/>
    </source>
</evidence>
<dbReference type="PATRIC" id="fig|1227485.3.peg.40"/>
<dbReference type="SUPFAM" id="SSF49899">
    <property type="entry name" value="Concanavalin A-like lectins/glucanases"/>
    <property type="match status" value="1"/>
</dbReference>
<name>M0E2Q6_9EURY</name>
<organism evidence="2 3">
    <name type="scientific">Halorubrum tebenquichense DSM 14210</name>
    <dbReference type="NCBI Taxonomy" id="1227485"/>
    <lineage>
        <taxon>Archaea</taxon>
        <taxon>Methanobacteriati</taxon>
        <taxon>Methanobacteriota</taxon>
        <taxon>Stenosarchaea group</taxon>
        <taxon>Halobacteria</taxon>
        <taxon>Halobacteriales</taxon>
        <taxon>Haloferacaceae</taxon>
        <taxon>Halorubrum</taxon>
    </lineage>
</organism>
<protein>
    <recommendedName>
        <fullName evidence="4">LamG-like jellyroll fold domain-containing protein</fullName>
    </recommendedName>
</protein>
<sequence>MAIRSDRDADLSTSDDSEALLGVSGPETVVGYAGERVRLRRITNRSDEPIDVSIDAPGAPLRDISAPDDIEPEESAWITATLDCPGEKEEVAFTILADGETHRFEVDRDVTVVDPRVSYWNPRLRDDEATIDDWDDCNRPENDGSPVSFVGSRSRDRVFDYLYEKWKKHEREKKIEVGSDDSLNLDGEFTLSVWVLPGNRDGTGDAAGGDYGLGRLFSKWGSDQSEKSYQLFIGSGFDGSEQNTVFIEVGPDSPVNTDSTLDDGWNHVAWCHGSNDRVYINGEMVYEPTSPLPDPQDTQSPLLIGNGPDGDYQFRGALDNPQIHSIALSGDQVKRLYETSQDGSAGTLVPEPSQ</sequence>
<evidence type="ECO:0008006" key="4">
    <source>
        <dbReference type="Google" id="ProtNLM"/>
    </source>
</evidence>
<feature type="region of interest" description="Disordered" evidence="1">
    <location>
        <begin position="1"/>
        <end position="22"/>
    </location>
</feature>
<dbReference type="AlphaFoldDB" id="M0E2Q6"/>
<accession>M0E2Q6</accession>
<comment type="caution">
    <text evidence="2">The sequence shown here is derived from an EMBL/GenBank/DDBJ whole genome shotgun (WGS) entry which is preliminary data.</text>
</comment>
<dbReference type="InterPro" id="IPR013320">
    <property type="entry name" value="ConA-like_dom_sf"/>
</dbReference>
<evidence type="ECO:0000256" key="1">
    <source>
        <dbReference type="SAM" id="MobiDB-lite"/>
    </source>
</evidence>
<proteinExistence type="predicted"/>
<evidence type="ECO:0000313" key="2">
    <source>
        <dbReference type="EMBL" id="ELZ42070.1"/>
    </source>
</evidence>